<dbReference type="Gene3D" id="1.10.10.10">
    <property type="entry name" value="Winged helix-like DNA-binding domain superfamily/Winged helix DNA-binding domain"/>
    <property type="match status" value="1"/>
</dbReference>
<evidence type="ECO:0000313" key="11">
    <source>
        <dbReference type="EMBL" id="MFD2116049.1"/>
    </source>
</evidence>
<gene>
    <name evidence="11" type="primary">ahrC</name>
    <name evidence="7 11" type="synonym">argR</name>
    <name evidence="11" type="ORF">ACFSJH_09970</name>
</gene>
<dbReference type="InterPro" id="IPR036251">
    <property type="entry name" value="Arg_repress_C_sf"/>
</dbReference>
<evidence type="ECO:0000256" key="3">
    <source>
        <dbReference type="ARBA" id="ARBA00022490"/>
    </source>
</evidence>
<keyword evidence="5 7" id="KW-0238">DNA-binding</keyword>
<evidence type="ECO:0000256" key="2">
    <source>
        <dbReference type="ARBA" id="ARBA00008316"/>
    </source>
</evidence>
<dbReference type="InterPro" id="IPR020900">
    <property type="entry name" value="Arg_repress_DNA-bd"/>
</dbReference>
<keyword evidence="3 7" id="KW-0963">Cytoplasm</keyword>
<feature type="domain" description="Arginine repressor C-terminal" evidence="10">
    <location>
        <begin position="82"/>
        <end position="146"/>
    </location>
</feature>
<evidence type="ECO:0000259" key="9">
    <source>
        <dbReference type="Pfam" id="PF01316"/>
    </source>
</evidence>
<evidence type="ECO:0000256" key="8">
    <source>
        <dbReference type="NCBIfam" id="TIGR01529"/>
    </source>
</evidence>
<dbReference type="EMBL" id="JBHUHO010000029">
    <property type="protein sequence ID" value="MFD2116049.1"/>
    <property type="molecule type" value="Genomic_DNA"/>
</dbReference>
<dbReference type="InterPro" id="IPR036390">
    <property type="entry name" value="WH_DNA-bd_sf"/>
</dbReference>
<dbReference type="Proteomes" id="UP001597362">
    <property type="component" value="Unassembled WGS sequence"/>
</dbReference>
<dbReference type="NCBIfam" id="TIGR01529">
    <property type="entry name" value="argR_whole"/>
    <property type="match status" value="1"/>
</dbReference>
<dbReference type="RefSeq" id="WP_377771828.1">
    <property type="nucleotide sequence ID" value="NZ_JBHUHO010000029.1"/>
</dbReference>
<dbReference type="SUPFAM" id="SSF46785">
    <property type="entry name" value="Winged helix' DNA-binding domain"/>
    <property type="match status" value="1"/>
</dbReference>
<keyword evidence="7" id="KW-0678">Repressor</keyword>
<keyword evidence="12" id="KW-1185">Reference proteome</keyword>
<comment type="pathway">
    <text evidence="7">Amino-acid biosynthesis; L-arginine biosynthesis [regulation].</text>
</comment>
<comment type="caution">
    <text evidence="11">The sequence shown here is derived from an EMBL/GenBank/DDBJ whole genome shotgun (WGS) entry which is preliminary data.</text>
</comment>
<protein>
    <recommendedName>
        <fullName evidence="7 8">Arginine repressor</fullName>
    </recommendedName>
</protein>
<dbReference type="Pfam" id="PF02863">
    <property type="entry name" value="Arg_repressor_C"/>
    <property type="match status" value="1"/>
</dbReference>
<reference evidence="12" key="1">
    <citation type="journal article" date="2019" name="Int. J. Syst. Evol. Microbiol.">
        <title>The Global Catalogue of Microorganisms (GCM) 10K type strain sequencing project: providing services to taxonomists for standard genome sequencing and annotation.</title>
        <authorList>
            <consortium name="The Broad Institute Genomics Platform"/>
            <consortium name="The Broad Institute Genome Sequencing Center for Infectious Disease"/>
            <person name="Wu L."/>
            <person name="Ma J."/>
        </authorList>
    </citation>
    <scope>NUCLEOTIDE SEQUENCE [LARGE SCALE GENOMIC DNA]</scope>
    <source>
        <strain evidence="12">GH52</strain>
    </source>
</reference>
<dbReference type="InterPro" id="IPR020899">
    <property type="entry name" value="Arg_repress_C"/>
</dbReference>
<evidence type="ECO:0000259" key="10">
    <source>
        <dbReference type="Pfam" id="PF02863"/>
    </source>
</evidence>
<dbReference type="Pfam" id="PF01316">
    <property type="entry name" value="Arg_repressor"/>
    <property type="match status" value="1"/>
</dbReference>
<evidence type="ECO:0000256" key="1">
    <source>
        <dbReference type="ARBA" id="ARBA00004496"/>
    </source>
</evidence>
<name>A0ABW4YK86_9BACL</name>
<evidence type="ECO:0000256" key="6">
    <source>
        <dbReference type="ARBA" id="ARBA00023163"/>
    </source>
</evidence>
<comment type="similarity">
    <text evidence="2 7">Belongs to the ArgR family.</text>
</comment>
<evidence type="ECO:0000256" key="5">
    <source>
        <dbReference type="ARBA" id="ARBA00023125"/>
    </source>
</evidence>
<keyword evidence="6 7" id="KW-0804">Transcription</keyword>
<dbReference type="HAMAP" id="MF_00173">
    <property type="entry name" value="Arg_repressor"/>
    <property type="match status" value="1"/>
</dbReference>
<keyword evidence="4 7" id="KW-0805">Transcription regulation</keyword>
<comment type="function">
    <text evidence="7">Regulates arginine biosynthesis genes.</text>
</comment>
<dbReference type="PANTHER" id="PTHR34471:SF1">
    <property type="entry name" value="ARGININE REPRESSOR"/>
    <property type="match status" value="1"/>
</dbReference>
<evidence type="ECO:0000256" key="7">
    <source>
        <dbReference type="HAMAP-Rule" id="MF_00173"/>
    </source>
</evidence>
<accession>A0ABW4YK86</accession>
<keyword evidence="7" id="KW-0055">Arginine biosynthesis</keyword>
<dbReference type="InterPro" id="IPR001669">
    <property type="entry name" value="Arg_repress"/>
</dbReference>
<organism evidence="11 12">
    <name type="scientific">Paenibacillus yanchengensis</name>
    <dbReference type="NCBI Taxonomy" id="2035833"/>
    <lineage>
        <taxon>Bacteria</taxon>
        <taxon>Bacillati</taxon>
        <taxon>Bacillota</taxon>
        <taxon>Bacilli</taxon>
        <taxon>Bacillales</taxon>
        <taxon>Paenibacillaceae</taxon>
        <taxon>Paenibacillus</taxon>
    </lineage>
</organism>
<sequence>MKGIRQYKIREIVSNQLIETQEELVNALRESGMNVTQATVSRDMKELMLIKVPAEEGKYRYSLPVDMQKQHPIHKLKRALLDHFTHIDFTDNLVVLKCMPGTAHTIGGLIDSMDWAEVMGTICGDDTILIICRTKKQSAEVVERLLEQLN</sequence>
<feature type="domain" description="Arginine repressor DNA-binding" evidence="9">
    <location>
        <begin position="2"/>
        <end position="66"/>
    </location>
</feature>
<evidence type="ECO:0000313" key="12">
    <source>
        <dbReference type="Proteomes" id="UP001597362"/>
    </source>
</evidence>
<dbReference type="SUPFAM" id="SSF55252">
    <property type="entry name" value="C-terminal domain of arginine repressor"/>
    <property type="match status" value="1"/>
</dbReference>
<comment type="subcellular location">
    <subcellularLocation>
        <location evidence="1 7">Cytoplasm</location>
    </subcellularLocation>
</comment>
<evidence type="ECO:0000256" key="4">
    <source>
        <dbReference type="ARBA" id="ARBA00023015"/>
    </source>
</evidence>
<dbReference type="PRINTS" id="PR01467">
    <property type="entry name" value="ARGREPRESSOR"/>
</dbReference>
<dbReference type="NCBIfam" id="NF003281">
    <property type="entry name" value="PRK04280.1"/>
    <property type="match status" value="1"/>
</dbReference>
<keyword evidence="7" id="KW-0028">Amino-acid biosynthesis</keyword>
<proteinExistence type="inferred from homology"/>
<dbReference type="Gene3D" id="3.30.1360.40">
    <property type="match status" value="1"/>
</dbReference>
<dbReference type="InterPro" id="IPR036388">
    <property type="entry name" value="WH-like_DNA-bd_sf"/>
</dbReference>
<dbReference type="PANTHER" id="PTHR34471">
    <property type="entry name" value="ARGININE REPRESSOR"/>
    <property type="match status" value="1"/>
</dbReference>